<evidence type="ECO:0000256" key="2">
    <source>
        <dbReference type="ARBA" id="ARBA00022475"/>
    </source>
</evidence>
<protein>
    <recommendedName>
        <fullName evidence="6">Glycosyltransferase 2-like domain-containing protein</fullName>
    </recommendedName>
</protein>
<keyword evidence="5" id="KW-0472">Membrane</keyword>
<dbReference type="InterPro" id="IPR001173">
    <property type="entry name" value="Glyco_trans_2-like"/>
</dbReference>
<sequence>MKFSIIIPVLNEEKRLPACLDALKNLDYPTDDYEVIIVDNGSIDNSIEIVKLYGYHVITETQKGITFARQAGLLHAQGLYYITTDADARVPQDWLKTAEHAMTKYNNIAAVTGPTYGYDGNKLLNIFFALSAFFLVWLAPKHTLLGCNMVIKTDIAKQCGGFLQGTDKFHEDSIISKRIKQYGQIHVDWHFKNFISTRRYRGLNIINIFNNIINFFSIYLRGKNIHDDLPEIR</sequence>
<keyword evidence="2" id="KW-1003">Cell membrane</keyword>
<comment type="caution">
    <text evidence="7">The sequence shown here is derived from an EMBL/GenBank/DDBJ whole genome shotgun (WGS) entry which is preliminary data.</text>
</comment>
<dbReference type="Gene3D" id="3.90.550.10">
    <property type="entry name" value="Spore Coat Polysaccharide Biosynthesis Protein SpsA, Chain A"/>
    <property type="match status" value="1"/>
</dbReference>
<dbReference type="SUPFAM" id="SSF53448">
    <property type="entry name" value="Nucleotide-diphospho-sugar transferases"/>
    <property type="match status" value="1"/>
</dbReference>
<dbReference type="PANTHER" id="PTHR43646">
    <property type="entry name" value="GLYCOSYLTRANSFERASE"/>
    <property type="match status" value="1"/>
</dbReference>
<evidence type="ECO:0000256" key="1">
    <source>
        <dbReference type="ARBA" id="ARBA00004236"/>
    </source>
</evidence>
<evidence type="ECO:0000313" key="8">
    <source>
        <dbReference type="Proteomes" id="UP000231450"/>
    </source>
</evidence>
<dbReference type="Proteomes" id="UP000231450">
    <property type="component" value="Unassembled WGS sequence"/>
</dbReference>
<dbReference type="PANTHER" id="PTHR43646:SF2">
    <property type="entry name" value="GLYCOSYLTRANSFERASE 2-LIKE DOMAIN-CONTAINING PROTEIN"/>
    <property type="match status" value="1"/>
</dbReference>
<dbReference type="GO" id="GO:0005886">
    <property type="term" value="C:plasma membrane"/>
    <property type="evidence" value="ECO:0007669"/>
    <property type="project" value="UniProtKB-SubCell"/>
</dbReference>
<keyword evidence="3" id="KW-0328">Glycosyltransferase</keyword>
<gene>
    <name evidence="7" type="ORF">COU81_02625</name>
</gene>
<name>A0A2M8KDU5_9BACT</name>
<dbReference type="InterPro" id="IPR029044">
    <property type="entry name" value="Nucleotide-diphossugar_trans"/>
</dbReference>
<evidence type="ECO:0000256" key="3">
    <source>
        <dbReference type="ARBA" id="ARBA00022676"/>
    </source>
</evidence>
<accession>A0A2M8KDU5</accession>
<dbReference type="Pfam" id="PF00535">
    <property type="entry name" value="Glycos_transf_2"/>
    <property type="match status" value="1"/>
</dbReference>
<reference evidence="8" key="1">
    <citation type="submission" date="2017-09" db="EMBL/GenBank/DDBJ databases">
        <title>Depth-based differentiation of microbial function through sediment-hosted aquifers and enrichment of novel symbionts in the deep terrestrial subsurface.</title>
        <authorList>
            <person name="Probst A.J."/>
            <person name="Ladd B."/>
            <person name="Jarett J.K."/>
            <person name="Geller-Mcgrath D.E."/>
            <person name="Sieber C.M.K."/>
            <person name="Emerson J.B."/>
            <person name="Anantharaman K."/>
            <person name="Thomas B.C."/>
            <person name="Malmstrom R."/>
            <person name="Stieglmeier M."/>
            <person name="Klingl A."/>
            <person name="Woyke T."/>
            <person name="Ryan C.M."/>
            <person name="Banfield J.F."/>
        </authorList>
    </citation>
    <scope>NUCLEOTIDE SEQUENCE [LARGE SCALE GENOMIC DNA]</scope>
</reference>
<comment type="subcellular location">
    <subcellularLocation>
        <location evidence="1">Cell membrane</location>
    </subcellularLocation>
</comment>
<evidence type="ECO:0000256" key="5">
    <source>
        <dbReference type="ARBA" id="ARBA00023136"/>
    </source>
</evidence>
<evidence type="ECO:0000259" key="6">
    <source>
        <dbReference type="Pfam" id="PF00535"/>
    </source>
</evidence>
<dbReference type="AlphaFoldDB" id="A0A2M8KDU5"/>
<organism evidence="7 8">
    <name type="scientific">Candidatus Portnoybacteria bacterium CG10_big_fil_rev_8_21_14_0_10_36_7</name>
    <dbReference type="NCBI Taxonomy" id="1974812"/>
    <lineage>
        <taxon>Bacteria</taxon>
        <taxon>Candidatus Portnoyibacteriota</taxon>
    </lineage>
</organism>
<feature type="domain" description="Glycosyltransferase 2-like" evidence="6">
    <location>
        <begin position="4"/>
        <end position="121"/>
    </location>
</feature>
<dbReference type="EMBL" id="PFDW01000056">
    <property type="protein sequence ID" value="PJE58088.1"/>
    <property type="molecule type" value="Genomic_DNA"/>
</dbReference>
<evidence type="ECO:0000256" key="4">
    <source>
        <dbReference type="ARBA" id="ARBA00022679"/>
    </source>
</evidence>
<evidence type="ECO:0000313" key="7">
    <source>
        <dbReference type="EMBL" id="PJE58088.1"/>
    </source>
</evidence>
<dbReference type="GO" id="GO:0016757">
    <property type="term" value="F:glycosyltransferase activity"/>
    <property type="evidence" value="ECO:0007669"/>
    <property type="project" value="UniProtKB-KW"/>
</dbReference>
<keyword evidence="4" id="KW-0808">Transferase</keyword>
<proteinExistence type="predicted"/>